<protein>
    <submittedName>
        <fullName evidence="1">Uncharacterized protein</fullName>
    </submittedName>
</protein>
<name>A0ACC2N702_9HYME</name>
<evidence type="ECO:0000313" key="1">
    <source>
        <dbReference type="EMBL" id="KAJ8666923.1"/>
    </source>
</evidence>
<dbReference type="EMBL" id="CM056744">
    <property type="protein sequence ID" value="KAJ8666923.1"/>
    <property type="molecule type" value="Genomic_DNA"/>
</dbReference>
<proteinExistence type="predicted"/>
<gene>
    <name evidence="1" type="ORF">QAD02_008585</name>
</gene>
<accession>A0ACC2N702</accession>
<sequence>MLVHRRKFFLVLTLICLTRLNAQVLETVPNPKILSEEDKIAASVIGDLFYTYYRSLEIPKSFKRNFYDVGLYNRTIWMASCGRKYENGRNCSLTVNEINPGSRDSTKICKFQLVANHMNFVIMPYLRVYRISDEKYLVIWILQHKGAPIRITHVGNKSMEAATFVKLTIINSSDCTTYESNLTKTPAVPKLVDLNNLKNNLTIHLAESRFSVFYPYSESHDYAQEMFDDKCERLYGPVGENELSSPSQEFTMASYLKDIESKKCFTSLRSQEKFRVVTNVYEEKPSPKPLRLARNAFHGYSTTNGNLSSCKIFKNDVYSWDCSQGDSEETKVDFTISFNYQTDIFMIYNMPKGGLLTLTNGGTPYSESYTPNTIYLTRFDTSGRAYKPVRFVDIECTHSALFGQFFRDKIIGTYCLSFLWKQSQFENLINCYPEERLTERSRNE</sequence>
<evidence type="ECO:0000313" key="2">
    <source>
        <dbReference type="Proteomes" id="UP001239111"/>
    </source>
</evidence>
<reference evidence="1" key="1">
    <citation type="submission" date="2023-04" db="EMBL/GenBank/DDBJ databases">
        <title>A chromosome-level genome assembly of the parasitoid wasp Eretmocerus hayati.</title>
        <authorList>
            <person name="Zhong Y."/>
            <person name="Liu S."/>
            <person name="Liu Y."/>
        </authorList>
    </citation>
    <scope>NUCLEOTIDE SEQUENCE</scope>
    <source>
        <strain evidence="1">ZJU_SS_LIU_2023</strain>
    </source>
</reference>
<dbReference type="Proteomes" id="UP001239111">
    <property type="component" value="Chromosome 4"/>
</dbReference>
<keyword evidence="2" id="KW-1185">Reference proteome</keyword>
<comment type="caution">
    <text evidence="1">The sequence shown here is derived from an EMBL/GenBank/DDBJ whole genome shotgun (WGS) entry which is preliminary data.</text>
</comment>
<organism evidence="1 2">
    <name type="scientific">Eretmocerus hayati</name>
    <dbReference type="NCBI Taxonomy" id="131215"/>
    <lineage>
        <taxon>Eukaryota</taxon>
        <taxon>Metazoa</taxon>
        <taxon>Ecdysozoa</taxon>
        <taxon>Arthropoda</taxon>
        <taxon>Hexapoda</taxon>
        <taxon>Insecta</taxon>
        <taxon>Pterygota</taxon>
        <taxon>Neoptera</taxon>
        <taxon>Endopterygota</taxon>
        <taxon>Hymenoptera</taxon>
        <taxon>Apocrita</taxon>
        <taxon>Proctotrupomorpha</taxon>
        <taxon>Chalcidoidea</taxon>
        <taxon>Aphelinidae</taxon>
        <taxon>Aphelininae</taxon>
        <taxon>Eretmocerus</taxon>
    </lineage>
</organism>